<dbReference type="InterPro" id="IPR036867">
    <property type="entry name" value="R3H_dom_sf"/>
</dbReference>
<dbReference type="InterPro" id="IPR001374">
    <property type="entry name" value="R3H_dom"/>
</dbReference>
<feature type="compositionally biased region" description="Acidic residues" evidence="7">
    <location>
        <begin position="83"/>
        <end position="99"/>
    </location>
</feature>
<comment type="similarity">
    <text evidence="6">Belongs to the KhpB RNA-binding protein family.</text>
</comment>
<dbReference type="GO" id="GO:0003723">
    <property type="term" value="F:RNA binding"/>
    <property type="evidence" value="ECO:0007669"/>
    <property type="project" value="UniProtKB-UniRule"/>
</dbReference>
<dbReference type="Gene3D" id="3.30.30.80">
    <property type="entry name" value="probable RNA-binding protein from clostridium symbiosum atcc 14940"/>
    <property type="match status" value="1"/>
</dbReference>
<reference evidence="10" key="1">
    <citation type="submission" date="2016-10" db="EMBL/GenBank/DDBJ databases">
        <authorList>
            <person name="Varghese N."/>
            <person name="Submissions S."/>
        </authorList>
    </citation>
    <scope>NUCLEOTIDE SEQUENCE [LARGE SCALE GENOMIC DNA]</scope>
    <source>
        <strain evidence="10">CGMCC 1.8895</strain>
    </source>
</reference>
<dbReference type="RefSeq" id="WP_092985929.1">
    <property type="nucleotide sequence ID" value="NZ_FNFY01000009.1"/>
</dbReference>
<feature type="compositionally biased region" description="Basic and acidic residues" evidence="7">
    <location>
        <begin position="132"/>
        <end position="146"/>
    </location>
</feature>
<gene>
    <name evidence="6" type="primary">khpB</name>
    <name evidence="6" type="synonym">eloR</name>
    <name evidence="9" type="ORF">SAMN05216216_10946</name>
</gene>
<dbReference type="HAMAP" id="MF_00867">
    <property type="entry name" value="KhpB"/>
    <property type="match status" value="1"/>
</dbReference>
<keyword evidence="4 6" id="KW-0143">Chaperone</keyword>
<dbReference type="InterPro" id="IPR039247">
    <property type="entry name" value="KhpB"/>
</dbReference>
<dbReference type="GO" id="GO:0005737">
    <property type="term" value="C:cytoplasm"/>
    <property type="evidence" value="ECO:0007669"/>
    <property type="project" value="UniProtKB-SubCell"/>
</dbReference>
<keyword evidence="3 6" id="KW-0133">Cell shape</keyword>
<evidence type="ECO:0000256" key="1">
    <source>
        <dbReference type="ARBA" id="ARBA00022490"/>
    </source>
</evidence>
<keyword evidence="1 6" id="KW-0963">Cytoplasm</keyword>
<evidence type="ECO:0000256" key="4">
    <source>
        <dbReference type="ARBA" id="ARBA00023186"/>
    </source>
</evidence>
<dbReference type="Pfam" id="PF01424">
    <property type="entry name" value="R3H"/>
    <property type="match status" value="1"/>
</dbReference>
<dbReference type="EMBL" id="FNFY01000009">
    <property type="protein sequence ID" value="SDK77131.1"/>
    <property type="molecule type" value="Genomic_DNA"/>
</dbReference>
<dbReference type="Pfam" id="PF14804">
    <property type="entry name" value="Jag_N"/>
    <property type="match status" value="1"/>
</dbReference>
<dbReference type="NCBIfam" id="NF041568">
    <property type="entry name" value="Jag_EloR"/>
    <property type="match status" value="1"/>
</dbReference>
<dbReference type="CDD" id="cd02414">
    <property type="entry name" value="KH-II_Jag"/>
    <property type="match status" value="1"/>
</dbReference>
<comment type="function">
    <text evidence="6">A probable RNA chaperone. Forms a complex with KhpA which binds to cellular RNA and controls its expression. Plays a role in peptidoglycan (PG) homeostasis and cell length regulation.</text>
</comment>
<dbReference type="Gene3D" id="3.30.1370.50">
    <property type="entry name" value="R3H-like domain"/>
    <property type="match status" value="1"/>
</dbReference>
<dbReference type="InterPro" id="IPR032782">
    <property type="entry name" value="KhpB_N"/>
</dbReference>
<dbReference type="SMART" id="SM00393">
    <property type="entry name" value="R3H"/>
    <property type="match status" value="1"/>
</dbReference>
<evidence type="ECO:0000256" key="6">
    <source>
        <dbReference type="HAMAP-Rule" id="MF_00867"/>
    </source>
</evidence>
<dbReference type="InterPro" id="IPR015946">
    <property type="entry name" value="KH_dom-like_a/b"/>
</dbReference>
<dbReference type="AlphaFoldDB" id="A0A1G9EM47"/>
<feature type="compositionally biased region" description="Low complexity" evidence="7">
    <location>
        <begin position="116"/>
        <end position="131"/>
    </location>
</feature>
<dbReference type="Gene3D" id="3.30.300.20">
    <property type="match status" value="1"/>
</dbReference>
<proteinExistence type="inferred from homology"/>
<dbReference type="OrthoDB" id="9794483at2"/>
<organism evidence="9 10">
    <name type="scientific">Lacicoccus qingdaonensis</name>
    <dbReference type="NCBI Taxonomy" id="576118"/>
    <lineage>
        <taxon>Bacteria</taxon>
        <taxon>Bacillati</taxon>
        <taxon>Bacillota</taxon>
        <taxon>Bacilli</taxon>
        <taxon>Bacillales</taxon>
        <taxon>Salinicoccaceae</taxon>
        <taxon>Lacicoccus</taxon>
    </lineage>
</organism>
<comment type="caution">
    <text evidence="6">Lacks conserved residue(s) required for the propagation of feature annotation.</text>
</comment>
<evidence type="ECO:0000259" key="8">
    <source>
        <dbReference type="PROSITE" id="PS51061"/>
    </source>
</evidence>
<dbReference type="InterPro" id="IPR038008">
    <property type="entry name" value="Jag_KH"/>
</dbReference>
<comment type="subunit">
    <text evidence="6">Forms a complex with KhpA.</text>
</comment>
<sequence length="299" mass="33527">MYKNYKAETVDQAIALGLEELKVAEEDIKIDVIEGGSKGFLGLGKKDAEVTLTVINPELKSYDTIDALINRDHPGEEKSMVDEVLEERNAEEETEEPKEETETHNDTETIDETKTQEAAPAEEAAVTTEKPAAAKEPVEDTSGKPEDEFTFDAAISETADYLHNVIEGMNIDNTVTYEVDNNTGHIELESGLAAKLIGKRGQTLNALQEIGQNYLNTIYRSYGVIVLDIENYREKRRQTLENLAVNMSKKALRTEQPVKLEPMPSFERKIMHNVLSDLENISTHSKGNEPNRYLVIEKK</sequence>
<feature type="compositionally biased region" description="Basic and acidic residues" evidence="7">
    <location>
        <begin position="100"/>
        <end position="115"/>
    </location>
</feature>
<evidence type="ECO:0000256" key="2">
    <source>
        <dbReference type="ARBA" id="ARBA00022884"/>
    </source>
</evidence>
<protein>
    <recommendedName>
        <fullName evidence="6">RNA-binding protein KhpB</fullName>
    </recommendedName>
    <alternativeName>
        <fullName evidence="6">RNA-binding protein EloR</fullName>
    </alternativeName>
</protein>
<keyword evidence="5 6" id="KW-0961">Cell wall biogenesis/degradation</keyword>
<comment type="domain">
    <text evidence="6">Has an N-terminal Jag-N domain and 2 RNA-binding domains (KH and R3H).</text>
</comment>
<name>A0A1G9EM47_9BACL</name>
<evidence type="ECO:0000256" key="5">
    <source>
        <dbReference type="ARBA" id="ARBA00023316"/>
    </source>
</evidence>
<dbReference type="SMART" id="SM01245">
    <property type="entry name" value="Jag_N"/>
    <property type="match status" value="1"/>
</dbReference>
<dbReference type="PROSITE" id="PS51061">
    <property type="entry name" value="R3H"/>
    <property type="match status" value="1"/>
</dbReference>
<dbReference type="SUPFAM" id="SSF82708">
    <property type="entry name" value="R3H domain"/>
    <property type="match status" value="1"/>
</dbReference>
<dbReference type="GO" id="GO:0071555">
    <property type="term" value="P:cell wall organization"/>
    <property type="evidence" value="ECO:0007669"/>
    <property type="project" value="UniProtKB-KW"/>
</dbReference>
<dbReference type="PANTHER" id="PTHR35800">
    <property type="entry name" value="PROTEIN JAG"/>
    <property type="match status" value="1"/>
</dbReference>
<accession>A0A1G9EM47</accession>
<evidence type="ECO:0000313" key="9">
    <source>
        <dbReference type="EMBL" id="SDK77131.1"/>
    </source>
</evidence>
<comment type="subcellular location">
    <subcellularLocation>
        <location evidence="6">Cytoplasm</location>
    </subcellularLocation>
</comment>
<evidence type="ECO:0000313" key="10">
    <source>
        <dbReference type="Proteomes" id="UP000199008"/>
    </source>
</evidence>
<keyword evidence="2 6" id="KW-0694">RNA-binding</keyword>
<evidence type="ECO:0000256" key="7">
    <source>
        <dbReference type="SAM" id="MobiDB-lite"/>
    </source>
</evidence>
<dbReference type="GO" id="GO:0008360">
    <property type="term" value="P:regulation of cell shape"/>
    <property type="evidence" value="ECO:0007669"/>
    <property type="project" value="UniProtKB-KW"/>
</dbReference>
<keyword evidence="10" id="KW-1185">Reference proteome</keyword>
<dbReference type="InterPro" id="IPR034079">
    <property type="entry name" value="R3H_KhpB"/>
</dbReference>
<evidence type="ECO:0000256" key="3">
    <source>
        <dbReference type="ARBA" id="ARBA00022960"/>
    </source>
</evidence>
<dbReference type="InterPro" id="IPR038247">
    <property type="entry name" value="Jag_N_dom_sf"/>
</dbReference>
<feature type="region of interest" description="Disordered" evidence="7">
    <location>
        <begin position="73"/>
        <end position="146"/>
    </location>
</feature>
<dbReference type="Proteomes" id="UP000199008">
    <property type="component" value="Unassembled WGS sequence"/>
</dbReference>
<dbReference type="GO" id="GO:0009252">
    <property type="term" value="P:peptidoglycan biosynthetic process"/>
    <property type="evidence" value="ECO:0007669"/>
    <property type="project" value="UniProtKB-UniRule"/>
</dbReference>
<dbReference type="STRING" id="576118.SAMN05216216_10946"/>
<feature type="domain" description="R3H" evidence="8">
    <location>
        <begin position="234"/>
        <end position="299"/>
    </location>
</feature>
<dbReference type="CDD" id="cd02644">
    <property type="entry name" value="R3H_jag"/>
    <property type="match status" value="1"/>
</dbReference>
<dbReference type="PANTHER" id="PTHR35800:SF1">
    <property type="entry name" value="RNA-BINDING PROTEIN KHPB"/>
    <property type="match status" value="1"/>
</dbReference>